<feature type="transmembrane region" description="Helical" evidence="6">
    <location>
        <begin position="27"/>
        <end position="49"/>
    </location>
</feature>
<evidence type="ECO:0000256" key="3">
    <source>
        <dbReference type="ARBA" id="ARBA00022692"/>
    </source>
</evidence>
<reference evidence="8 9" key="1">
    <citation type="submission" date="2018-05" db="EMBL/GenBank/DDBJ databases">
        <title>Draft genome sequence of Scytalidium lignicola DSM 105466, a ubiquitous saprotrophic fungus.</title>
        <authorList>
            <person name="Buettner E."/>
            <person name="Gebauer A.M."/>
            <person name="Hofrichter M."/>
            <person name="Liers C."/>
            <person name="Kellner H."/>
        </authorList>
    </citation>
    <scope>NUCLEOTIDE SEQUENCE [LARGE SCALE GENOMIC DNA]</scope>
    <source>
        <strain evidence="8 9">DSM 105466</strain>
    </source>
</reference>
<dbReference type="InterPro" id="IPR036259">
    <property type="entry name" value="MFS_trans_sf"/>
</dbReference>
<feature type="transmembrane region" description="Helical" evidence="6">
    <location>
        <begin position="448"/>
        <end position="466"/>
    </location>
</feature>
<feature type="domain" description="Major facilitator superfamily (MFS) profile" evidence="7">
    <location>
        <begin position="30"/>
        <end position="470"/>
    </location>
</feature>
<feature type="transmembrane region" description="Helical" evidence="6">
    <location>
        <begin position="321"/>
        <end position="340"/>
    </location>
</feature>
<dbReference type="FunFam" id="1.20.1250.20:FF:000078">
    <property type="entry name" value="MFS maltose transporter, putative"/>
    <property type="match status" value="1"/>
</dbReference>
<feature type="transmembrane region" description="Helical" evidence="6">
    <location>
        <begin position="129"/>
        <end position="151"/>
    </location>
</feature>
<evidence type="ECO:0000256" key="2">
    <source>
        <dbReference type="ARBA" id="ARBA00010992"/>
    </source>
</evidence>
<dbReference type="InterPro" id="IPR050360">
    <property type="entry name" value="MFS_Sugar_Transporters"/>
</dbReference>
<dbReference type="PROSITE" id="PS00217">
    <property type="entry name" value="SUGAR_TRANSPORT_2"/>
    <property type="match status" value="1"/>
</dbReference>
<evidence type="ECO:0000256" key="5">
    <source>
        <dbReference type="ARBA" id="ARBA00023136"/>
    </source>
</evidence>
<dbReference type="OrthoDB" id="6612291at2759"/>
<evidence type="ECO:0000256" key="1">
    <source>
        <dbReference type="ARBA" id="ARBA00004141"/>
    </source>
</evidence>
<gene>
    <name evidence="8" type="ORF">B7463_g11475</name>
</gene>
<feature type="non-terminal residue" evidence="8">
    <location>
        <position position="528"/>
    </location>
</feature>
<keyword evidence="9" id="KW-1185">Reference proteome</keyword>
<feature type="transmembrane region" description="Helical" evidence="6">
    <location>
        <begin position="377"/>
        <end position="400"/>
    </location>
</feature>
<feature type="transmembrane region" description="Helical" evidence="6">
    <location>
        <begin position="412"/>
        <end position="436"/>
    </location>
</feature>
<proteinExistence type="inferred from homology"/>
<dbReference type="EMBL" id="NCSJ02000394">
    <property type="protein sequence ID" value="RFU24865.1"/>
    <property type="molecule type" value="Genomic_DNA"/>
</dbReference>
<accession>A0A3E2GUK8</accession>
<comment type="subcellular location">
    <subcellularLocation>
        <location evidence="1">Membrane</location>
        <topology evidence="1">Multi-pass membrane protein</topology>
    </subcellularLocation>
</comment>
<keyword evidence="4 6" id="KW-1133">Transmembrane helix</keyword>
<organism evidence="8 9">
    <name type="scientific">Scytalidium lignicola</name>
    <name type="common">Hyphomycete</name>
    <dbReference type="NCBI Taxonomy" id="5539"/>
    <lineage>
        <taxon>Eukaryota</taxon>
        <taxon>Fungi</taxon>
        <taxon>Dikarya</taxon>
        <taxon>Ascomycota</taxon>
        <taxon>Pezizomycotina</taxon>
        <taxon>Leotiomycetes</taxon>
        <taxon>Leotiomycetes incertae sedis</taxon>
        <taxon>Scytalidium</taxon>
    </lineage>
</organism>
<sequence>MDIPTPTLLVMDKPPNRWTTLLASKTFLFWSIYSFLSLVVIGFDLSLAGQVLSMPAFNKEFGRIFENSYVTPALWQSLWNGMSQLGQCIGALVSTPISNHYGRRWSYIVASCTCIVGIAFQFASHEWKLMLVGKLINGFGLGMCFTFAPLYIGENCFPELRGFFLVFLNWSIVYGQFFAALTARWSETLSGNAAWRIPIGMQWVFPVVALILMPFFPESPYYILTKEKDTKKARKALERLYNKRNVELIDRRMRELQVEIAAYDQISEGVTWKDPLRKRNLERTGLTFLTGATQQVIGTSFIFSYFGYFVQLFGVAQPFDMSVVFYLAGIIGNSMAFYLIERIGRRTLIVQGLLIMWVMLILIGGLAFASGSNIPNALVALFVVWGWIYNVTLGAGALVLSSEISDLRLRAYTQPLVTIANAGVGWISNFVSPYLINPDEADLGAKVGLIFGGLGFLSWIWAYFYVPETNSLTYVELAYLFENKTNRRKFPEAIAKHRQDLARDEKVREGVLVTGDEGKGAVEHTESV</sequence>
<dbReference type="InterPro" id="IPR005828">
    <property type="entry name" value="MFS_sugar_transport-like"/>
</dbReference>
<keyword evidence="3 6" id="KW-0812">Transmembrane</keyword>
<dbReference type="PROSITE" id="PS50850">
    <property type="entry name" value="MFS"/>
    <property type="match status" value="1"/>
</dbReference>
<dbReference type="PANTHER" id="PTHR48022">
    <property type="entry name" value="PLASTIDIC GLUCOSE TRANSPORTER 4"/>
    <property type="match status" value="1"/>
</dbReference>
<feature type="transmembrane region" description="Helical" evidence="6">
    <location>
        <begin position="105"/>
        <end position="123"/>
    </location>
</feature>
<dbReference type="OMA" id="QFASHEW"/>
<dbReference type="Gene3D" id="1.20.1250.20">
    <property type="entry name" value="MFS general substrate transporter like domains"/>
    <property type="match status" value="1"/>
</dbReference>
<dbReference type="SUPFAM" id="SSF103473">
    <property type="entry name" value="MFS general substrate transporter"/>
    <property type="match status" value="1"/>
</dbReference>
<dbReference type="AlphaFoldDB" id="A0A3E2GUK8"/>
<comment type="caution">
    <text evidence="8">The sequence shown here is derived from an EMBL/GenBank/DDBJ whole genome shotgun (WGS) entry which is preliminary data.</text>
</comment>
<dbReference type="PANTHER" id="PTHR48022:SF15">
    <property type="entry name" value="ALPHA-GLUCOSIDE TRANSPORTER, PUTATIVE (AFU_ORTHOLOGUE AFUA_5G00500)-RELATED"/>
    <property type="match status" value="1"/>
</dbReference>
<feature type="transmembrane region" description="Helical" evidence="6">
    <location>
        <begin position="352"/>
        <end position="371"/>
    </location>
</feature>
<dbReference type="Pfam" id="PF00083">
    <property type="entry name" value="Sugar_tr"/>
    <property type="match status" value="1"/>
</dbReference>
<feature type="transmembrane region" description="Helical" evidence="6">
    <location>
        <begin position="203"/>
        <end position="224"/>
    </location>
</feature>
<evidence type="ECO:0000256" key="6">
    <source>
        <dbReference type="SAM" id="Phobius"/>
    </source>
</evidence>
<comment type="similarity">
    <text evidence="2">Belongs to the major facilitator superfamily. Sugar transporter (TC 2.A.1.1) family.</text>
</comment>
<feature type="transmembrane region" description="Helical" evidence="6">
    <location>
        <begin position="286"/>
        <end position="309"/>
    </location>
</feature>
<feature type="transmembrane region" description="Helical" evidence="6">
    <location>
        <begin position="163"/>
        <end position="183"/>
    </location>
</feature>
<dbReference type="PROSITE" id="PS00216">
    <property type="entry name" value="SUGAR_TRANSPORT_1"/>
    <property type="match status" value="1"/>
</dbReference>
<dbReference type="InterPro" id="IPR005829">
    <property type="entry name" value="Sugar_transporter_CS"/>
</dbReference>
<dbReference type="Proteomes" id="UP000258309">
    <property type="component" value="Unassembled WGS sequence"/>
</dbReference>
<dbReference type="InterPro" id="IPR020846">
    <property type="entry name" value="MFS_dom"/>
</dbReference>
<evidence type="ECO:0000313" key="8">
    <source>
        <dbReference type="EMBL" id="RFU24865.1"/>
    </source>
</evidence>
<name>A0A3E2GUK8_SCYLI</name>
<evidence type="ECO:0000259" key="7">
    <source>
        <dbReference type="PROSITE" id="PS50850"/>
    </source>
</evidence>
<keyword evidence="5 6" id="KW-0472">Membrane</keyword>
<evidence type="ECO:0000313" key="9">
    <source>
        <dbReference type="Proteomes" id="UP000258309"/>
    </source>
</evidence>
<feature type="non-terminal residue" evidence="8">
    <location>
        <position position="1"/>
    </location>
</feature>
<evidence type="ECO:0000256" key="4">
    <source>
        <dbReference type="ARBA" id="ARBA00022989"/>
    </source>
</evidence>
<dbReference type="GO" id="GO:0016020">
    <property type="term" value="C:membrane"/>
    <property type="evidence" value="ECO:0007669"/>
    <property type="project" value="UniProtKB-SubCell"/>
</dbReference>
<dbReference type="GO" id="GO:0005351">
    <property type="term" value="F:carbohydrate:proton symporter activity"/>
    <property type="evidence" value="ECO:0007669"/>
    <property type="project" value="TreeGrafter"/>
</dbReference>
<protein>
    <recommendedName>
        <fullName evidence="7">Major facilitator superfamily (MFS) profile domain-containing protein</fullName>
    </recommendedName>
</protein>